<comment type="function">
    <text evidence="5">Involved in transvection phenomena (= synapsis-dependent gene expression), where the synaptic pairing of chromosomes carrying genes with which zeste interacts influences the expression of these genes. Zeste binds to DNA and stimulates transcription from a nearby promoter.</text>
</comment>
<dbReference type="EMBL" id="CAVLGL010000159">
    <property type="protein sequence ID" value="CAK1604260.1"/>
    <property type="molecule type" value="Genomic_DNA"/>
</dbReference>
<proteinExistence type="predicted"/>
<comment type="subunit">
    <text evidence="1">Self-associates forming complexes of several hundred monomers.</text>
</comment>
<reference evidence="7 8" key="1">
    <citation type="submission" date="2023-11" db="EMBL/GenBank/DDBJ databases">
        <authorList>
            <person name="Hedman E."/>
            <person name="Englund M."/>
            <person name="Stromberg M."/>
            <person name="Nyberg Akerstrom W."/>
            <person name="Nylinder S."/>
            <person name="Jareborg N."/>
            <person name="Kallberg Y."/>
            <person name="Kronander E."/>
        </authorList>
    </citation>
    <scope>NUCLEOTIDE SEQUENCE [LARGE SCALE GENOMIC DNA]</scope>
</reference>
<name>A0AAV1MAT1_9NEOP</name>
<evidence type="ECO:0000259" key="6">
    <source>
        <dbReference type="Pfam" id="PF13873"/>
    </source>
</evidence>
<protein>
    <recommendedName>
        <fullName evidence="2">Regulatory protein zeste</fullName>
    </recommendedName>
</protein>
<accession>A0AAV1MAT1</accession>
<evidence type="ECO:0000256" key="4">
    <source>
        <dbReference type="ARBA" id="ARBA00023163"/>
    </source>
</evidence>
<comment type="caution">
    <text evidence="7">The sequence shown here is derived from an EMBL/GenBank/DDBJ whole genome shotgun (WGS) entry which is preliminary data.</text>
</comment>
<evidence type="ECO:0000256" key="2">
    <source>
        <dbReference type="ARBA" id="ARBA00016807"/>
    </source>
</evidence>
<keyword evidence="3" id="KW-0805">Transcription regulation</keyword>
<dbReference type="Proteomes" id="UP001314205">
    <property type="component" value="Unassembled WGS sequence"/>
</dbReference>
<dbReference type="PANTHER" id="PTHR21411:SF0">
    <property type="entry name" value="REGULATORY PROTEIN ZESTE"/>
    <property type="match status" value="1"/>
</dbReference>
<evidence type="ECO:0000256" key="5">
    <source>
        <dbReference type="ARBA" id="ARBA00025466"/>
    </source>
</evidence>
<organism evidence="7 8">
    <name type="scientific">Parnassius mnemosyne</name>
    <name type="common">clouded apollo</name>
    <dbReference type="NCBI Taxonomy" id="213953"/>
    <lineage>
        <taxon>Eukaryota</taxon>
        <taxon>Metazoa</taxon>
        <taxon>Ecdysozoa</taxon>
        <taxon>Arthropoda</taxon>
        <taxon>Hexapoda</taxon>
        <taxon>Insecta</taxon>
        <taxon>Pterygota</taxon>
        <taxon>Neoptera</taxon>
        <taxon>Endopterygota</taxon>
        <taxon>Lepidoptera</taxon>
        <taxon>Glossata</taxon>
        <taxon>Ditrysia</taxon>
        <taxon>Papilionoidea</taxon>
        <taxon>Papilionidae</taxon>
        <taxon>Parnassiinae</taxon>
        <taxon>Parnassini</taxon>
        <taxon>Parnassius</taxon>
        <taxon>Driopa</taxon>
    </lineage>
</organism>
<keyword evidence="8" id="KW-1185">Reference proteome</keyword>
<evidence type="ECO:0000256" key="3">
    <source>
        <dbReference type="ARBA" id="ARBA00023015"/>
    </source>
</evidence>
<evidence type="ECO:0000313" key="7">
    <source>
        <dbReference type="EMBL" id="CAK1604260.1"/>
    </source>
</evidence>
<dbReference type="AlphaFoldDB" id="A0AAV1MAT1"/>
<keyword evidence="4" id="KW-0804">Transcription</keyword>
<sequence>MAENKRKRCQNFTFDEKDKLVKLMNTFKNVILNKKTDGTTNQAKNEAWVNLCTRFNSTGTTARSKESLMRVWEKMKTDAKLYKALSKSSHNGTGGGPSCVKTDIILEQVSDLMGRACTGITDCNTRNVENIENNDVGNNNDIAPTLSSPTSSQFIKSTPIWKRRRPIIKENKDKAEVVSTLCGGFKDLNSKKATVEDLKIKMLEEEIKFKRELYQLQLETARKELEIKTEVCNQLKGMCFIYW</sequence>
<gene>
    <name evidence="7" type="ORF">PARMNEM_LOCUS22502</name>
</gene>
<dbReference type="InterPro" id="IPR028002">
    <property type="entry name" value="Myb_DNA-bind_5"/>
</dbReference>
<dbReference type="PANTHER" id="PTHR21411">
    <property type="entry name" value="APONTIC"/>
    <property type="match status" value="1"/>
</dbReference>
<feature type="domain" description="Myb/SANT-like DNA-binding" evidence="6">
    <location>
        <begin position="8"/>
        <end position="81"/>
    </location>
</feature>
<dbReference type="Pfam" id="PF13873">
    <property type="entry name" value="Myb_DNA-bind_5"/>
    <property type="match status" value="1"/>
</dbReference>
<evidence type="ECO:0000313" key="8">
    <source>
        <dbReference type="Proteomes" id="UP001314205"/>
    </source>
</evidence>
<evidence type="ECO:0000256" key="1">
    <source>
        <dbReference type="ARBA" id="ARBA00011764"/>
    </source>
</evidence>